<name>A0A1R2B5W7_9CILI</name>
<sequence length="341" mass="39458">MEKVAERNKNFMTTDIEGYMEGRRRFSVTLRREKRATQLKLYRYKTSNKEISYSDFSFENLKKISLIANEITVFLKILECNFHLSLIEKIHNTKSDEKKLLALKIFEKMFENKMPLKYGALLSIAHMVKDQLIISELYTTQCFSILNQISNRNIQIIWDLNLLPSILQHLNLPQVIHLIKNFSFDDTLNDILIKENILSKLLQHFSSSLNTTCLILLTLSNFASGSPSTISKLISSPIFNQALNMIDNSNIYIRKECSYILYNLSCIGDYDQLTIVNSLVDGVKISNALTFPCYQVHYNYLIFWIKMKEKNLKPQIDLEICETLALSKNPDVSKTAQLLLA</sequence>
<organism evidence="1 2">
    <name type="scientific">Stentor coeruleus</name>
    <dbReference type="NCBI Taxonomy" id="5963"/>
    <lineage>
        <taxon>Eukaryota</taxon>
        <taxon>Sar</taxon>
        <taxon>Alveolata</taxon>
        <taxon>Ciliophora</taxon>
        <taxon>Postciliodesmatophora</taxon>
        <taxon>Heterotrichea</taxon>
        <taxon>Heterotrichida</taxon>
        <taxon>Stentoridae</taxon>
        <taxon>Stentor</taxon>
    </lineage>
</organism>
<dbReference type="InterPro" id="IPR016024">
    <property type="entry name" value="ARM-type_fold"/>
</dbReference>
<reference evidence="1 2" key="1">
    <citation type="submission" date="2016-11" db="EMBL/GenBank/DDBJ databases">
        <title>The macronuclear genome of Stentor coeruleus: a giant cell with tiny introns.</title>
        <authorList>
            <person name="Slabodnick M."/>
            <person name="Ruby J.G."/>
            <person name="Reiff S.B."/>
            <person name="Swart E.C."/>
            <person name="Gosai S."/>
            <person name="Prabakaran S."/>
            <person name="Witkowska E."/>
            <person name="Larue G.E."/>
            <person name="Fisher S."/>
            <person name="Freeman R.M."/>
            <person name="Gunawardena J."/>
            <person name="Chu W."/>
            <person name="Stover N.A."/>
            <person name="Gregory B.D."/>
            <person name="Nowacki M."/>
            <person name="Derisi J."/>
            <person name="Roy S.W."/>
            <person name="Marshall W.F."/>
            <person name="Sood P."/>
        </authorList>
    </citation>
    <scope>NUCLEOTIDE SEQUENCE [LARGE SCALE GENOMIC DNA]</scope>
    <source>
        <strain evidence="1">WM001</strain>
    </source>
</reference>
<dbReference type="EMBL" id="MPUH01000923">
    <property type="protein sequence ID" value="OMJ72171.1"/>
    <property type="molecule type" value="Genomic_DNA"/>
</dbReference>
<evidence type="ECO:0000313" key="2">
    <source>
        <dbReference type="Proteomes" id="UP000187209"/>
    </source>
</evidence>
<accession>A0A1R2B5W7</accession>
<dbReference type="Proteomes" id="UP000187209">
    <property type="component" value="Unassembled WGS sequence"/>
</dbReference>
<dbReference type="SUPFAM" id="SSF48371">
    <property type="entry name" value="ARM repeat"/>
    <property type="match status" value="1"/>
</dbReference>
<keyword evidence="2" id="KW-1185">Reference proteome</keyword>
<dbReference type="InterPro" id="IPR011989">
    <property type="entry name" value="ARM-like"/>
</dbReference>
<evidence type="ECO:0000313" key="1">
    <source>
        <dbReference type="EMBL" id="OMJ72171.1"/>
    </source>
</evidence>
<dbReference type="Gene3D" id="1.25.10.10">
    <property type="entry name" value="Leucine-rich Repeat Variant"/>
    <property type="match status" value="1"/>
</dbReference>
<evidence type="ECO:0008006" key="3">
    <source>
        <dbReference type="Google" id="ProtNLM"/>
    </source>
</evidence>
<protein>
    <recommendedName>
        <fullName evidence="3">IBB domain-containing protein</fullName>
    </recommendedName>
</protein>
<comment type="caution">
    <text evidence="1">The sequence shown here is derived from an EMBL/GenBank/DDBJ whole genome shotgun (WGS) entry which is preliminary data.</text>
</comment>
<gene>
    <name evidence="1" type="ORF">SteCoe_29436</name>
</gene>
<dbReference type="AlphaFoldDB" id="A0A1R2B5W7"/>
<proteinExistence type="predicted"/>